<gene>
    <name evidence="1" type="primary">Dere\GG27057</name>
    <name evidence="1" type="synonym">GG27057</name>
    <name evidence="1" type="ORF">Dere_GG27057</name>
</gene>
<evidence type="ECO:0000313" key="2">
    <source>
        <dbReference type="Proteomes" id="UP000008711"/>
    </source>
</evidence>
<proteinExistence type="predicted"/>
<dbReference type="Proteomes" id="UP000008711">
    <property type="component" value="Unassembled WGS sequence"/>
</dbReference>
<reference evidence="1 2" key="2">
    <citation type="journal article" date="2008" name="Bioinformatics">
        <title>Assembly reconciliation.</title>
        <authorList>
            <person name="Zimin A.V."/>
            <person name="Smith D.R."/>
            <person name="Sutton G."/>
            <person name="Yorke J.A."/>
        </authorList>
    </citation>
    <scope>NUCLEOTIDE SEQUENCE [LARGE SCALE GENOMIC DNA]</scope>
    <source>
        <strain evidence="1 2">TSC#14021-0224.01</strain>
    </source>
</reference>
<name>A0A0Q5TIQ1_DROER</name>
<organism evidence="1 2">
    <name type="scientific">Drosophila erecta</name>
    <name type="common">Fruit fly</name>
    <dbReference type="NCBI Taxonomy" id="7220"/>
    <lineage>
        <taxon>Eukaryota</taxon>
        <taxon>Metazoa</taxon>
        <taxon>Ecdysozoa</taxon>
        <taxon>Arthropoda</taxon>
        <taxon>Hexapoda</taxon>
        <taxon>Insecta</taxon>
        <taxon>Pterygota</taxon>
        <taxon>Neoptera</taxon>
        <taxon>Endopterygota</taxon>
        <taxon>Diptera</taxon>
        <taxon>Brachycera</taxon>
        <taxon>Muscomorpha</taxon>
        <taxon>Ephydroidea</taxon>
        <taxon>Drosophilidae</taxon>
        <taxon>Drosophila</taxon>
        <taxon>Sophophora</taxon>
    </lineage>
</organism>
<accession>A0A0Q5TIQ1</accession>
<dbReference type="AlphaFoldDB" id="A0A0Q5TIQ1"/>
<reference evidence="1 2" key="1">
    <citation type="journal article" date="2007" name="Nature">
        <title>Evolution of genes and genomes on the Drosophila phylogeny.</title>
        <authorList>
            <consortium name="Drosophila 12 Genomes Consortium"/>
            <person name="Clark A.G."/>
            <person name="Eisen M.B."/>
            <person name="Smith D.R."/>
            <person name="Bergman C.M."/>
            <person name="Oliver B."/>
            <person name="Markow T.A."/>
            <person name="Kaufman T.C."/>
            <person name="Kellis M."/>
            <person name="Gelbart W."/>
            <person name="Iyer V.N."/>
            <person name="Pollard D.A."/>
            <person name="Sackton T.B."/>
            <person name="Larracuente A.M."/>
            <person name="Singh N.D."/>
            <person name="Abad J.P."/>
            <person name="Abt D.N."/>
            <person name="Adryan B."/>
            <person name="Aguade M."/>
            <person name="Akashi H."/>
            <person name="Anderson W.W."/>
            <person name="Aquadro C.F."/>
            <person name="Ardell D.H."/>
            <person name="Arguello R."/>
            <person name="Artieri C.G."/>
            <person name="Barbash D.A."/>
            <person name="Barker D."/>
            <person name="Barsanti P."/>
            <person name="Batterham P."/>
            <person name="Batzoglou S."/>
            <person name="Begun D."/>
            <person name="Bhutkar A."/>
            <person name="Blanco E."/>
            <person name="Bosak S.A."/>
            <person name="Bradley R.K."/>
            <person name="Brand A.D."/>
            <person name="Brent M.R."/>
            <person name="Brooks A.N."/>
            <person name="Brown R.H."/>
            <person name="Butlin R.K."/>
            <person name="Caggese C."/>
            <person name="Calvi B.R."/>
            <person name="Bernardo de Carvalho A."/>
            <person name="Caspi A."/>
            <person name="Castrezana S."/>
            <person name="Celniker S.E."/>
            <person name="Chang J.L."/>
            <person name="Chapple C."/>
            <person name="Chatterji S."/>
            <person name="Chinwalla A."/>
            <person name="Civetta A."/>
            <person name="Clifton S.W."/>
            <person name="Comeron J.M."/>
            <person name="Costello J.C."/>
            <person name="Coyne J.A."/>
            <person name="Daub J."/>
            <person name="David R.G."/>
            <person name="Delcher A.L."/>
            <person name="Delehaunty K."/>
            <person name="Do C.B."/>
            <person name="Ebling H."/>
            <person name="Edwards K."/>
            <person name="Eickbush T."/>
            <person name="Evans J.D."/>
            <person name="Filipski A."/>
            <person name="Findeiss S."/>
            <person name="Freyhult E."/>
            <person name="Fulton L."/>
            <person name="Fulton R."/>
            <person name="Garcia A.C."/>
            <person name="Gardiner A."/>
            <person name="Garfield D.A."/>
            <person name="Garvin B.E."/>
            <person name="Gibson G."/>
            <person name="Gilbert D."/>
            <person name="Gnerre S."/>
            <person name="Godfrey J."/>
            <person name="Good R."/>
            <person name="Gotea V."/>
            <person name="Gravely B."/>
            <person name="Greenberg A.J."/>
            <person name="Griffiths-Jones S."/>
            <person name="Gross S."/>
            <person name="Guigo R."/>
            <person name="Gustafson E.A."/>
            <person name="Haerty W."/>
            <person name="Hahn M.W."/>
            <person name="Halligan D.L."/>
            <person name="Halpern A.L."/>
            <person name="Halter G.M."/>
            <person name="Han M.V."/>
            <person name="Heger A."/>
            <person name="Hillier L."/>
            <person name="Hinrichs A.S."/>
            <person name="Holmes I."/>
            <person name="Hoskins R.A."/>
            <person name="Hubisz M.J."/>
            <person name="Hultmark D."/>
            <person name="Huntley M.A."/>
            <person name="Jaffe D.B."/>
            <person name="Jagadeeshan S."/>
            <person name="Jeck W.R."/>
            <person name="Johnson J."/>
            <person name="Jones C.D."/>
            <person name="Jordan W.C."/>
            <person name="Karpen G.H."/>
            <person name="Kataoka E."/>
            <person name="Keightley P.D."/>
            <person name="Kheradpour P."/>
            <person name="Kirkness E.F."/>
            <person name="Koerich L.B."/>
            <person name="Kristiansen K."/>
            <person name="Kudrna D."/>
            <person name="Kulathinal R.J."/>
            <person name="Kumar S."/>
            <person name="Kwok R."/>
            <person name="Lander E."/>
            <person name="Langley C.H."/>
            <person name="Lapoint R."/>
            <person name="Lazzaro B.P."/>
            <person name="Lee S.J."/>
            <person name="Levesque L."/>
            <person name="Li R."/>
            <person name="Lin C.F."/>
            <person name="Lin M.F."/>
            <person name="Lindblad-Toh K."/>
            <person name="Llopart A."/>
            <person name="Long M."/>
            <person name="Low L."/>
            <person name="Lozovsky E."/>
            <person name="Lu J."/>
            <person name="Luo M."/>
            <person name="Machado C.A."/>
            <person name="Makalowski W."/>
            <person name="Marzo M."/>
            <person name="Matsuda M."/>
            <person name="Matzkin L."/>
            <person name="McAllister B."/>
            <person name="McBride C.S."/>
            <person name="McKernan B."/>
            <person name="McKernan K."/>
            <person name="Mendez-Lago M."/>
            <person name="Minx P."/>
            <person name="Mollenhauer M.U."/>
            <person name="Montooth K."/>
            <person name="Mount S.M."/>
            <person name="Mu X."/>
            <person name="Myers E."/>
            <person name="Negre B."/>
            <person name="Newfeld S."/>
            <person name="Nielsen R."/>
            <person name="Noor M.A."/>
            <person name="O'Grady P."/>
            <person name="Pachter L."/>
            <person name="Papaceit M."/>
            <person name="Parisi M.J."/>
            <person name="Parisi M."/>
            <person name="Parts L."/>
            <person name="Pedersen J.S."/>
            <person name="Pesole G."/>
            <person name="Phillippy A.M."/>
            <person name="Ponting C.P."/>
            <person name="Pop M."/>
            <person name="Porcelli D."/>
            <person name="Powell J.R."/>
            <person name="Prohaska S."/>
            <person name="Pruitt K."/>
            <person name="Puig M."/>
            <person name="Quesneville H."/>
            <person name="Ram K.R."/>
            <person name="Rand D."/>
            <person name="Rasmussen M.D."/>
            <person name="Reed L.K."/>
            <person name="Reenan R."/>
            <person name="Reily A."/>
            <person name="Remington K.A."/>
            <person name="Rieger T.T."/>
            <person name="Ritchie M.G."/>
            <person name="Robin C."/>
            <person name="Rogers Y.H."/>
            <person name="Rohde C."/>
            <person name="Rozas J."/>
            <person name="Rubenfield M.J."/>
            <person name="Ruiz A."/>
            <person name="Russo S."/>
            <person name="Salzberg S.L."/>
            <person name="Sanchez-Gracia A."/>
            <person name="Saranga D.J."/>
            <person name="Sato H."/>
            <person name="Schaeffer S.W."/>
            <person name="Schatz M.C."/>
            <person name="Schlenke T."/>
            <person name="Schwartz R."/>
            <person name="Segarra C."/>
            <person name="Singh R.S."/>
            <person name="Sirot L."/>
            <person name="Sirota M."/>
            <person name="Sisneros N.B."/>
            <person name="Smith C.D."/>
            <person name="Smith T.F."/>
            <person name="Spieth J."/>
            <person name="Stage D.E."/>
            <person name="Stark A."/>
            <person name="Stephan W."/>
            <person name="Strausberg R.L."/>
            <person name="Strempel S."/>
            <person name="Sturgill D."/>
            <person name="Sutton G."/>
            <person name="Sutton G.G."/>
            <person name="Tao W."/>
            <person name="Teichmann S."/>
            <person name="Tobari Y.N."/>
            <person name="Tomimura Y."/>
            <person name="Tsolas J.M."/>
            <person name="Valente V.L."/>
            <person name="Venter E."/>
            <person name="Venter J.C."/>
            <person name="Vicario S."/>
            <person name="Vieira F.G."/>
            <person name="Vilella A.J."/>
            <person name="Villasante A."/>
            <person name="Walenz B."/>
            <person name="Wang J."/>
            <person name="Wasserman M."/>
            <person name="Watts T."/>
            <person name="Wilson D."/>
            <person name="Wilson R.K."/>
            <person name="Wing R.A."/>
            <person name="Wolfner M.F."/>
            <person name="Wong A."/>
            <person name="Wong G.K."/>
            <person name="Wu C.I."/>
            <person name="Wu G."/>
            <person name="Yamamoto D."/>
            <person name="Yang H.P."/>
            <person name="Yang S.P."/>
            <person name="Yorke J.A."/>
            <person name="Yoshida K."/>
            <person name="Zdobnov E."/>
            <person name="Zhang P."/>
            <person name="Zhang Y."/>
            <person name="Zimin A.V."/>
            <person name="Baldwin J."/>
            <person name="Abdouelleil A."/>
            <person name="Abdulkadir J."/>
            <person name="Abebe A."/>
            <person name="Abera B."/>
            <person name="Abreu J."/>
            <person name="Acer S.C."/>
            <person name="Aftuck L."/>
            <person name="Alexander A."/>
            <person name="An P."/>
            <person name="Anderson E."/>
            <person name="Anderson S."/>
            <person name="Arachi H."/>
            <person name="Azer M."/>
            <person name="Bachantsang P."/>
            <person name="Barry A."/>
            <person name="Bayul T."/>
            <person name="Berlin A."/>
            <person name="Bessette D."/>
            <person name="Bloom T."/>
            <person name="Blye J."/>
            <person name="Boguslavskiy L."/>
            <person name="Bonnet C."/>
            <person name="Boukhgalter B."/>
            <person name="Bourzgui I."/>
            <person name="Brown A."/>
            <person name="Cahill P."/>
            <person name="Channer S."/>
            <person name="Cheshatsang Y."/>
            <person name="Chuda L."/>
            <person name="Citroen M."/>
            <person name="Collymore A."/>
            <person name="Cooke P."/>
            <person name="Costello M."/>
            <person name="D'Aco K."/>
            <person name="Daza R."/>
            <person name="De Haan G."/>
            <person name="DeGray S."/>
            <person name="DeMaso C."/>
            <person name="Dhargay N."/>
            <person name="Dooley K."/>
            <person name="Dooley E."/>
            <person name="Doricent M."/>
            <person name="Dorje P."/>
            <person name="Dorjee K."/>
            <person name="Dupes A."/>
            <person name="Elong R."/>
            <person name="Falk J."/>
            <person name="Farina A."/>
            <person name="Faro S."/>
            <person name="Ferguson D."/>
            <person name="Fisher S."/>
            <person name="Foley C.D."/>
            <person name="Franke A."/>
            <person name="Friedrich D."/>
            <person name="Gadbois L."/>
            <person name="Gearin G."/>
            <person name="Gearin C.R."/>
            <person name="Giannoukos G."/>
            <person name="Goode T."/>
            <person name="Graham J."/>
            <person name="Grandbois E."/>
            <person name="Grewal S."/>
            <person name="Gyaltsen K."/>
            <person name="Hafez N."/>
            <person name="Hagos B."/>
            <person name="Hall J."/>
            <person name="Henson C."/>
            <person name="Hollinger A."/>
            <person name="Honan T."/>
            <person name="Huard M.D."/>
            <person name="Hughes L."/>
            <person name="Hurhula B."/>
            <person name="Husby M.E."/>
            <person name="Kamat A."/>
            <person name="Kanga B."/>
            <person name="Kashin S."/>
            <person name="Khazanovich D."/>
            <person name="Kisner P."/>
            <person name="Lance K."/>
            <person name="Lara M."/>
            <person name="Lee W."/>
            <person name="Lennon N."/>
            <person name="Letendre F."/>
            <person name="LeVine R."/>
            <person name="Lipovsky A."/>
            <person name="Liu X."/>
            <person name="Liu J."/>
            <person name="Liu S."/>
            <person name="Lokyitsang T."/>
            <person name="Lokyitsang Y."/>
            <person name="Lubonja R."/>
            <person name="Lui A."/>
            <person name="MacDonald P."/>
            <person name="Magnisalis V."/>
            <person name="Maru K."/>
            <person name="Matthews C."/>
            <person name="McCusker W."/>
            <person name="McDonough S."/>
            <person name="Mehta T."/>
            <person name="Meldrim J."/>
            <person name="Meneus L."/>
            <person name="Mihai O."/>
            <person name="Mihalev A."/>
            <person name="Mihova T."/>
            <person name="Mittelman R."/>
            <person name="Mlenga V."/>
            <person name="Montmayeur A."/>
            <person name="Mulrain L."/>
            <person name="Navidi A."/>
            <person name="Naylor J."/>
            <person name="Negash T."/>
            <person name="Nguyen T."/>
            <person name="Nguyen N."/>
            <person name="Nicol R."/>
            <person name="Norbu C."/>
            <person name="Norbu N."/>
            <person name="Novod N."/>
            <person name="O'Neill B."/>
            <person name="Osman S."/>
            <person name="Markiewicz E."/>
            <person name="Oyono O.L."/>
            <person name="Patti C."/>
            <person name="Phunkhang P."/>
            <person name="Pierre F."/>
            <person name="Priest M."/>
            <person name="Raghuraman S."/>
            <person name="Rege F."/>
            <person name="Reyes R."/>
            <person name="Rise C."/>
            <person name="Rogov P."/>
            <person name="Ross K."/>
            <person name="Ryan E."/>
            <person name="Settipalli S."/>
            <person name="Shea T."/>
            <person name="Sherpa N."/>
            <person name="Shi L."/>
            <person name="Shih D."/>
            <person name="Sparrow T."/>
            <person name="Spaulding J."/>
            <person name="Stalker J."/>
            <person name="Stange-Thomann N."/>
            <person name="Stavropoulos S."/>
            <person name="Stone C."/>
            <person name="Strader C."/>
            <person name="Tesfaye S."/>
            <person name="Thomson T."/>
            <person name="Thoulutsang Y."/>
            <person name="Thoulutsang D."/>
            <person name="Topham K."/>
            <person name="Topping I."/>
            <person name="Tsamla T."/>
            <person name="Vassiliev H."/>
            <person name="Vo A."/>
            <person name="Wangchuk T."/>
            <person name="Wangdi T."/>
            <person name="Weiand M."/>
            <person name="Wilkinson J."/>
            <person name="Wilson A."/>
            <person name="Yadav S."/>
            <person name="Young G."/>
            <person name="Yu Q."/>
            <person name="Zembek L."/>
            <person name="Zhong D."/>
            <person name="Zimmer A."/>
            <person name="Zwirko Z."/>
            <person name="Jaffe D.B."/>
            <person name="Alvarez P."/>
            <person name="Brockman W."/>
            <person name="Butler J."/>
            <person name="Chin C."/>
            <person name="Gnerre S."/>
            <person name="Grabherr M."/>
            <person name="Kleber M."/>
            <person name="Mauceli E."/>
            <person name="MacCallum I."/>
        </authorList>
    </citation>
    <scope>NUCLEOTIDE SEQUENCE [LARGE SCALE GENOMIC DNA]</scope>
    <source>
        <strain evidence="1 2">TSC#14021-0224.01</strain>
    </source>
</reference>
<keyword evidence="2" id="KW-1185">Reference proteome</keyword>
<dbReference type="EMBL" id="CH954180">
    <property type="protein sequence ID" value="KQS30414.1"/>
    <property type="molecule type" value="Genomic_DNA"/>
</dbReference>
<dbReference type="OrthoDB" id="7851424at2759"/>
<evidence type="ECO:0000313" key="1">
    <source>
        <dbReference type="EMBL" id="KQS30414.1"/>
    </source>
</evidence>
<protein>
    <submittedName>
        <fullName evidence="1">Uncharacterized protein</fullName>
    </submittedName>
</protein>
<sequence length="282" mass="31993">MMVELRRKLGILVSLQFVIISHTFNLEQRLPIVKHGHRHSHFGYSVATHTIGEANGPNKTHCNIVSRARLPKSETVLHCLAPVTMYSASRRSQSAHQTRSRAMENVDGGNGMTASFLDKYYRPNFRAIRTVIPMELPPFEQAPLLIGMLKLQITRRKQFIETSHALKEDLLKGLGGKRDAIFSMHGTAMGELKQAVYELSSLLHQLELVYEPVGYGKISVQAQQADKRAQISENLLHGRNEQLERHANLARSNFVIAQTNDARRRRAEKEEASKSLGIWRFH</sequence>